<dbReference type="Proteomes" id="UP000492821">
    <property type="component" value="Unassembled WGS sequence"/>
</dbReference>
<keyword evidence="2" id="KW-0853">WD repeat</keyword>
<feature type="domain" description="IF140 C-terminal TPR" evidence="7">
    <location>
        <begin position="632"/>
        <end position="756"/>
    </location>
</feature>
<keyword evidence="9" id="KW-1185">Reference proteome</keyword>
<evidence type="ECO:0000313" key="10">
    <source>
        <dbReference type="WBParaSite" id="Pan_g16946.t1"/>
    </source>
</evidence>
<feature type="domain" description="IFT140 second beta-propeller" evidence="6">
    <location>
        <begin position="7"/>
        <end position="86"/>
    </location>
</feature>
<dbReference type="Pfam" id="PF24760">
    <property type="entry name" value="TPR_IF140_C"/>
    <property type="match status" value="1"/>
</dbReference>
<dbReference type="WBParaSite" id="Pan_g16946.t1">
    <property type="protein sequence ID" value="Pan_g16946.t1"/>
    <property type="gene ID" value="Pan_g16946"/>
</dbReference>
<evidence type="ECO:0000256" key="5">
    <source>
        <dbReference type="ARBA" id="ARBA00023273"/>
    </source>
</evidence>
<evidence type="ECO:0000256" key="3">
    <source>
        <dbReference type="ARBA" id="ARBA00022737"/>
    </source>
</evidence>
<dbReference type="Pfam" id="PF23385">
    <property type="entry name" value="Beta-prop_IFT140_2nd"/>
    <property type="match status" value="1"/>
</dbReference>
<dbReference type="InterPro" id="IPR056156">
    <property type="entry name" value="TPR_IF140_C"/>
</dbReference>
<dbReference type="SUPFAM" id="SSF48452">
    <property type="entry name" value="TPR-like"/>
    <property type="match status" value="1"/>
</dbReference>
<reference evidence="9" key="1">
    <citation type="journal article" date="2013" name="Genetics">
        <title>The draft genome and transcriptome of Panagrellus redivivus are shaped by the harsh demands of a free-living lifestyle.</title>
        <authorList>
            <person name="Srinivasan J."/>
            <person name="Dillman A.R."/>
            <person name="Macchietto M.G."/>
            <person name="Heikkinen L."/>
            <person name="Lakso M."/>
            <person name="Fracchia K.M."/>
            <person name="Antoshechkin I."/>
            <person name="Mortazavi A."/>
            <person name="Wong G."/>
            <person name="Sternberg P.W."/>
        </authorList>
    </citation>
    <scope>NUCLEOTIDE SEQUENCE [LARGE SCALE GENOMIC DNA]</scope>
    <source>
        <strain evidence="9">MT8872</strain>
    </source>
</reference>
<dbReference type="Gene3D" id="1.25.40.470">
    <property type="match status" value="2"/>
</dbReference>
<evidence type="ECO:0000313" key="9">
    <source>
        <dbReference type="Proteomes" id="UP000492821"/>
    </source>
</evidence>
<dbReference type="InterPro" id="IPR011990">
    <property type="entry name" value="TPR-like_helical_dom_sf"/>
</dbReference>
<dbReference type="Pfam" id="PF24762">
    <property type="entry name" value="TPR_IF140-IFT172"/>
    <property type="match status" value="1"/>
</dbReference>
<dbReference type="InterPro" id="IPR056168">
    <property type="entry name" value="TPR_IF140/IFT172/WDR19"/>
</dbReference>
<evidence type="ECO:0000259" key="7">
    <source>
        <dbReference type="Pfam" id="PF24760"/>
    </source>
</evidence>
<dbReference type="FunFam" id="1.25.40.470:FF:000028">
    <property type="entry name" value="Intraflagellar transport protein 140-like protein"/>
    <property type="match status" value="1"/>
</dbReference>
<reference evidence="10" key="2">
    <citation type="submission" date="2020-10" db="UniProtKB">
        <authorList>
            <consortium name="WormBaseParasite"/>
        </authorList>
    </citation>
    <scope>IDENTIFICATION</scope>
</reference>
<dbReference type="AlphaFoldDB" id="A0A7E4V608"/>
<sequence length="827" mass="94276">MYMKIEREQSRYQLPFHSPGCHHFDRSDPRLVICEAIHNGGDASQNFLISMFVTMEHGVQMQDIQPKSERADQLLFVAVPHLYFIKNTDISDTGDSPMETSIGLLLLRKTMREFIGLDENDDKAVEAMVNFSYYLCLGQMDNAFKSMKFIKNDSVWDHMARMCVKTRRIDVARVCLGNMHNARAARNIRLSVERGESVDMQAAQLAIELGMLDEARSIYQSIGRFDNLNKLYQSELKWNEAFAVAEKQDRVSLRNTFFNYAKYLEENGAIEAAIDNYHSSGVGEFNIPRMLFANPKSLESYVKRVRDPKFHVWWARYLESYGDITTAKNFYKIADDHFDLVRLLCMEDQMDEAEEIVSKTDSPLAAFHMAQQYEHRGEVDKAVNYFSKAKAYGSAIRLAKENDMVDKLANLALQAGGKCLTEAAVFYEDRPGYADKAVMLYHKAGLIGRALDLAFKTDQQSSLDLIVQELDEKSDPRTLERAAQFFANNQQDRKAIQLLAYAKKYQEAINLCRERNVVVTEELAELLTPPKGEASTNAARNALLTEVAKCCQHQGNYHFAAKKFTQAGNKIEAMRALLKSGDTPKIVLFTNTARNKDIYRMAGNYLQTLAWHDDVDVMKNIETFYIKGEALDSLASFYKACAALEIEEFRDYEKGMRAMEASLKAINNKITKEGGEQKSLNFREEVTEIMKNIQRFLRAKELYKTDVGEALREFQALLEVPGIEESVRRGDLYAILIMHNAKRQNFDKAYQIMQECLSKKPRIDIRKFMNTELLDQICDRTGNPRITVAATTAGGSDDEIDGGVDFSHAMQRRMSEEGGMSDSDNDF</sequence>
<dbReference type="GO" id="GO:0035721">
    <property type="term" value="P:intraciliary retrograde transport"/>
    <property type="evidence" value="ECO:0007669"/>
    <property type="project" value="TreeGrafter"/>
</dbReference>
<keyword evidence="5" id="KW-0966">Cell projection</keyword>
<evidence type="ECO:0000259" key="8">
    <source>
        <dbReference type="Pfam" id="PF24762"/>
    </source>
</evidence>
<protein>
    <submittedName>
        <fullName evidence="10">TPR_REGION domain-containing protein</fullName>
    </submittedName>
</protein>
<name>A0A7E4V608_PANRE</name>
<proteinExistence type="predicted"/>
<accession>A0A7E4V608</accession>
<dbReference type="InterPro" id="IPR056155">
    <property type="entry name" value="Beta-prop_IFT140_2nd"/>
</dbReference>
<dbReference type="GO" id="GO:0005930">
    <property type="term" value="C:axoneme"/>
    <property type="evidence" value="ECO:0007669"/>
    <property type="project" value="TreeGrafter"/>
</dbReference>
<evidence type="ECO:0000256" key="2">
    <source>
        <dbReference type="ARBA" id="ARBA00022574"/>
    </source>
</evidence>
<dbReference type="GO" id="GO:0030991">
    <property type="term" value="C:intraciliary transport particle A"/>
    <property type="evidence" value="ECO:0007669"/>
    <property type="project" value="TreeGrafter"/>
</dbReference>
<evidence type="ECO:0000256" key="1">
    <source>
        <dbReference type="ARBA" id="ARBA00004138"/>
    </source>
</evidence>
<feature type="domain" description="IF140/IFT172/WDR19 TPR" evidence="8">
    <location>
        <begin position="138"/>
        <end position="624"/>
    </location>
</feature>
<dbReference type="PANTHER" id="PTHR15722:SF7">
    <property type="entry name" value="INTRAFLAGELLAR TRANSPORT PROTEIN 140 HOMOLOG"/>
    <property type="match status" value="1"/>
</dbReference>
<evidence type="ECO:0000256" key="4">
    <source>
        <dbReference type="ARBA" id="ARBA00023069"/>
    </source>
</evidence>
<keyword evidence="3" id="KW-0677">Repeat</keyword>
<dbReference type="PANTHER" id="PTHR15722">
    <property type="entry name" value="IFT140/172-RELATED"/>
    <property type="match status" value="1"/>
</dbReference>
<dbReference type="GO" id="GO:0036064">
    <property type="term" value="C:ciliary basal body"/>
    <property type="evidence" value="ECO:0007669"/>
    <property type="project" value="TreeGrafter"/>
</dbReference>
<evidence type="ECO:0000259" key="6">
    <source>
        <dbReference type="Pfam" id="PF23385"/>
    </source>
</evidence>
<comment type="subcellular location">
    <subcellularLocation>
        <location evidence="1">Cell projection</location>
        <location evidence="1">Cilium</location>
    </subcellularLocation>
</comment>
<keyword evidence="4" id="KW-0969">Cilium</keyword>
<organism evidence="9 10">
    <name type="scientific">Panagrellus redivivus</name>
    <name type="common">Microworm</name>
    <dbReference type="NCBI Taxonomy" id="6233"/>
    <lineage>
        <taxon>Eukaryota</taxon>
        <taxon>Metazoa</taxon>
        <taxon>Ecdysozoa</taxon>
        <taxon>Nematoda</taxon>
        <taxon>Chromadorea</taxon>
        <taxon>Rhabditida</taxon>
        <taxon>Tylenchina</taxon>
        <taxon>Panagrolaimomorpha</taxon>
        <taxon>Panagrolaimoidea</taxon>
        <taxon>Panagrolaimidae</taxon>
        <taxon>Panagrellus</taxon>
    </lineage>
</organism>